<comment type="caution">
    <text evidence="9">The sequence shown here is derived from an EMBL/GenBank/DDBJ whole genome shotgun (WGS) entry which is preliminary data.</text>
</comment>
<keyword evidence="10" id="KW-1185">Reference proteome</keyword>
<dbReference type="InterPro" id="IPR025846">
    <property type="entry name" value="TBL_N"/>
</dbReference>
<evidence type="ECO:0000259" key="7">
    <source>
        <dbReference type="Pfam" id="PF13839"/>
    </source>
</evidence>
<organism evidence="9 10">
    <name type="scientific">Escallonia herrerae</name>
    <dbReference type="NCBI Taxonomy" id="1293975"/>
    <lineage>
        <taxon>Eukaryota</taxon>
        <taxon>Viridiplantae</taxon>
        <taxon>Streptophyta</taxon>
        <taxon>Embryophyta</taxon>
        <taxon>Tracheophyta</taxon>
        <taxon>Spermatophyta</taxon>
        <taxon>Magnoliopsida</taxon>
        <taxon>eudicotyledons</taxon>
        <taxon>Gunneridae</taxon>
        <taxon>Pentapetalae</taxon>
        <taxon>asterids</taxon>
        <taxon>campanulids</taxon>
        <taxon>Escalloniales</taxon>
        <taxon>Escalloniaceae</taxon>
        <taxon>Escallonia</taxon>
    </lineage>
</organism>
<evidence type="ECO:0000256" key="1">
    <source>
        <dbReference type="ARBA" id="ARBA00004167"/>
    </source>
</evidence>
<evidence type="ECO:0000313" key="9">
    <source>
        <dbReference type="EMBL" id="KAK3040506.1"/>
    </source>
</evidence>
<dbReference type="PANTHER" id="PTHR32285:SF28">
    <property type="entry name" value="XYLOGLUCAN O-ACETYLTRANSFERASE 2"/>
    <property type="match status" value="1"/>
</dbReference>
<protein>
    <recommendedName>
        <fullName evidence="11">Trichome birefringence-like N-terminal domain-containing protein</fullName>
    </recommendedName>
</protein>
<feature type="domain" description="Trichome birefringence-like C-terminal" evidence="7">
    <location>
        <begin position="107"/>
        <end position="248"/>
    </location>
</feature>
<keyword evidence="5" id="KW-1133">Transmembrane helix</keyword>
<accession>A0AA88X5V5</accession>
<dbReference type="AlphaFoldDB" id="A0AA88X5V5"/>
<dbReference type="PANTHER" id="PTHR32285">
    <property type="entry name" value="PROTEIN TRICHOME BIREFRINGENCE-LIKE 9-RELATED"/>
    <property type="match status" value="1"/>
</dbReference>
<dbReference type="InterPro" id="IPR029962">
    <property type="entry name" value="TBL"/>
</dbReference>
<keyword evidence="4" id="KW-0735">Signal-anchor</keyword>
<gene>
    <name evidence="9" type="ORF">RJ639_028952</name>
</gene>
<dbReference type="GO" id="GO:0016020">
    <property type="term" value="C:membrane"/>
    <property type="evidence" value="ECO:0007669"/>
    <property type="project" value="UniProtKB-SubCell"/>
</dbReference>
<evidence type="ECO:0000256" key="2">
    <source>
        <dbReference type="ARBA" id="ARBA00007727"/>
    </source>
</evidence>
<dbReference type="Pfam" id="PF14416">
    <property type="entry name" value="PMR5N"/>
    <property type="match status" value="1"/>
</dbReference>
<keyword evidence="6" id="KW-0472">Membrane</keyword>
<evidence type="ECO:0008006" key="11">
    <source>
        <dbReference type="Google" id="ProtNLM"/>
    </source>
</evidence>
<evidence type="ECO:0000256" key="4">
    <source>
        <dbReference type="ARBA" id="ARBA00022968"/>
    </source>
</evidence>
<evidence type="ECO:0000259" key="8">
    <source>
        <dbReference type="Pfam" id="PF14416"/>
    </source>
</evidence>
<dbReference type="GO" id="GO:0005794">
    <property type="term" value="C:Golgi apparatus"/>
    <property type="evidence" value="ECO:0007669"/>
    <property type="project" value="TreeGrafter"/>
</dbReference>
<keyword evidence="3" id="KW-0812">Transmembrane</keyword>
<sequence length="251" mass="29232">MDQIVRQTPFLLCSVGVSTLFYLHFIYSPGPPRLASHDVPDHNVLAQQQKDGEKCDLYKGHWVRDFNGSLYTNFSCTTIPKSKDCFKNGRRDRDFLNWRWKPDRCELPRFNPKTFFQIVRGKKMAFIGDSVAQNHMHSLLCLLSKEETPVPLLQPNDSKNRIIDFNDSLKSSQTWHFPSHDFTVMGLRSNFLVKAEERSAIHGSDSFIYDLNLDKVDDIWAQKLPSLDYAIFSGGHWFFRPNFLYQGYEIL</sequence>
<feature type="domain" description="Trichome birefringence-like N-terminal" evidence="8">
    <location>
        <begin position="53"/>
        <end position="106"/>
    </location>
</feature>
<reference evidence="9" key="1">
    <citation type="submission" date="2022-12" db="EMBL/GenBank/DDBJ databases">
        <title>Draft genome assemblies for two species of Escallonia (Escalloniales).</title>
        <authorList>
            <person name="Chanderbali A."/>
            <person name="Dervinis C."/>
            <person name="Anghel I."/>
            <person name="Soltis D."/>
            <person name="Soltis P."/>
            <person name="Zapata F."/>
        </authorList>
    </citation>
    <scope>NUCLEOTIDE SEQUENCE</scope>
    <source>
        <strain evidence="9">UCBG64.0493</strain>
        <tissue evidence="9">Leaf</tissue>
    </source>
</reference>
<dbReference type="InterPro" id="IPR026057">
    <property type="entry name" value="TBL_C"/>
</dbReference>
<evidence type="ECO:0000313" key="10">
    <source>
        <dbReference type="Proteomes" id="UP001188597"/>
    </source>
</evidence>
<dbReference type="Proteomes" id="UP001188597">
    <property type="component" value="Unassembled WGS sequence"/>
</dbReference>
<evidence type="ECO:0000256" key="6">
    <source>
        <dbReference type="ARBA" id="ARBA00023136"/>
    </source>
</evidence>
<comment type="subcellular location">
    <subcellularLocation>
        <location evidence="1">Membrane</location>
        <topology evidence="1">Single-pass membrane protein</topology>
    </subcellularLocation>
</comment>
<proteinExistence type="inferred from homology"/>
<name>A0AA88X5V5_9ASTE</name>
<evidence type="ECO:0000256" key="3">
    <source>
        <dbReference type="ARBA" id="ARBA00022692"/>
    </source>
</evidence>
<evidence type="ECO:0000256" key="5">
    <source>
        <dbReference type="ARBA" id="ARBA00022989"/>
    </source>
</evidence>
<dbReference type="EMBL" id="JAVXUP010000052">
    <property type="protein sequence ID" value="KAK3040506.1"/>
    <property type="molecule type" value="Genomic_DNA"/>
</dbReference>
<comment type="similarity">
    <text evidence="2">Belongs to the PC-esterase family. TBL subfamily.</text>
</comment>
<dbReference type="Pfam" id="PF13839">
    <property type="entry name" value="PC-Esterase"/>
    <property type="match status" value="1"/>
</dbReference>
<dbReference type="GO" id="GO:0016413">
    <property type="term" value="F:O-acetyltransferase activity"/>
    <property type="evidence" value="ECO:0007669"/>
    <property type="project" value="InterPro"/>
</dbReference>